<accession>A0A1H9HG66</accession>
<sequence length="489" mass="55929">MKIPTYIVHMKTLLTGRENEIETLKKALASDESEMVSVIGRRRVGKTFLIQSVYRERIAFEISGLQYAEKKDQLRNFHQQLRRAFPDRAELPVPKDWLDGFFQLTEALDATDDGKGKRVIFFDEVPWLATHKAKFLMGLSYFWNSWAVQRNVVVVICGSAASWMIRKVLRDKGGLHNRVTRRIRLNPFNLADTEAYLKARHVNMNRRQLMLLYMAMGGIPHYLKEVEAGESAAQAIDRICFSDDGLLRDEFQALYPALFDQSESHVKVIRALAKTQQGYDRQQLLSNSKVTDGGYLTRVLDELTESGFISTYPIYGKKKKGMRYRLTDQYSSFYLRFIEPNAYGGAGSFMALSQNQAYKSWCGYAFESVCLQHVPQIKEALRIGGLYTQSSTFYQGSTAAQEGAQIDLLLDRNDGVINLIETKFYDGPYRPDKRTLERLEQQRRVLQAATKSRKQLSWVLLAAEGGEQTVNSQGVIDHFLGGDDLFRRP</sequence>
<dbReference type="Pfam" id="PF01637">
    <property type="entry name" value="ATPase_2"/>
    <property type="match status" value="1"/>
</dbReference>
<dbReference type="EMBL" id="FOFB01000012">
    <property type="protein sequence ID" value="SEQ61330.1"/>
    <property type="molecule type" value="Genomic_DNA"/>
</dbReference>
<dbReference type="InterPro" id="IPR027417">
    <property type="entry name" value="P-loop_NTPase"/>
</dbReference>
<dbReference type="AlphaFoldDB" id="A0A1H9HG66"/>
<dbReference type="InParanoid" id="A0A1H9HG66"/>
<organism evidence="2 3">
    <name type="scientific">Neolewinella agarilytica</name>
    <dbReference type="NCBI Taxonomy" id="478744"/>
    <lineage>
        <taxon>Bacteria</taxon>
        <taxon>Pseudomonadati</taxon>
        <taxon>Bacteroidota</taxon>
        <taxon>Saprospiria</taxon>
        <taxon>Saprospirales</taxon>
        <taxon>Lewinellaceae</taxon>
        <taxon>Neolewinella</taxon>
    </lineage>
</organism>
<keyword evidence="3" id="KW-1185">Reference proteome</keyword>
<evidence type="ECO:0000313" key="2">
    <source>
        <dbReference type="EMBL" id="SEQ61330.1"/>
    </source>
</evidence>
<dbReference type="GO" id="GO:0005524">
    <property type="term" value="F:ATP binding"/>
    <property type="evidence" value="ECO:0007669"/>
    <property type="project" value="InterPro"/>
</dbReference>
<reference evidence="3" key="1">
    <citation type="submission" date="2016-10" db="EMBL/GenBank/DDBJ databases">
        <authorList>
            <person name="Varghese N."/>
            <person name="Submissions S."/>
        </authorList>
    </citation>
    <scope>NUCLEOTIDE SEQUENCE [LARGE SCALE GENOMIC DNA]</scope>
    <source>
        <strain evidence="3">DSM 24740</strain>
    </source>
</reference>
<evidence type="ECO:0000313" key="3">
    <source>
        <dbReference type="Proteomes" id="UP000199021"/>
    </source>
</evidence>
<dbReference type="Proteomes" id="UP000199021">
    <property type="component" value="Unassembled WGS sequence"/>
</dbReference>
<dbReference type="InterPro" id="IPR011579">
    <property type="entry name" value="ATPase_dom"/>
</dbReference>
<feature type="domain" description="ATPase" evidence="1">
    <location>
        <begin position="16"/>
        <end position="226"/>
    </location>
</feature>
<dbReference type="PANTHER" id="PTHR34704">
    <property type="entry name" value="ATPASE"/>
    <property type="match status" value="1"/>
</dbReference>
<dbReference type="SUPFAM" id="SSF52540">
    <property type="entry name" value="P-loop containing nucleoside triphosphate hydrolases"/>
    <property type="match status" value="1"/>
</dbReference>
<proteinExistence type="predicted"/>
<protein>
    <recommendedName>
        <fullName evidence="1">ATPase domain-containing protein</fullName>
    </recommendedName>
</protein>
<evidence type="ECO:0000259" key="1">
    <source>
        <dbReference type="Pfam" id="PF01637"/>
    </source>
</evidence>
<dbReference type="PANTHER" id="PTHR34704:SF1">
    <property type="entry name" value="ATPASE"/>
    <property type="match status" value="1"/>
</dbReference>
<dbReference type="Gene3D" id="3.40.50.300">
    <property type="entry name" value="P-loop containing nucleotide triphosphate hydrolases"/>
    <property type="match status" value="1"/>
</dbReference>
<name>A0A1H9HG66_9BACT</name>
<gene>
    <name evidence="2" type="ORF">SAMN05444359_112149</name>
</gene>
<dbReference type="STRING" id="478744.SAMN05444359_112149"/>